<comment type="caution">
    <text evidence="2">The sequence shown here is derived from an EMBL/GenBank/DDBJ whole genome shotgun (WGS) entry which is preliminary data.</text>
</comment>
<name>A0A402BDR7_9CHLR</name>
<dbReference type="SUPFAM" id="SSF54593">
    <property type="entry name" value="Glyoxalase/Bleomycin resistance protein/Dihydroxybiphenyl dioxygenase"/>
    <property type="match status" value="1"/>
</dbReference>
<dbReference type="Gene3D" id="3.10.180.10">
    <property type="entry name" value="2,3-Dihydroxybiphenyl 1,2-Dioxygenase, domain 1"/>
    <property type="match status" value="1"/>
</dbReference>
<gene>
    <name evidence="2" type="ORF">KDA_49160</name>
</gene>
<dbReference type="Pfam" id="PF00903">
    <property type="entry name" value="Glyoxalase"/>
    <property type="match status" value="1"/>
</dbReference>
<accession>A0A402BDR7</accession>
<organism evidence="2 3">
    <name type="scientific">Dictyobacter alpinus</name>
    <dbReference type="NCBI Taxonomy" id="2014873"/>
    <lineage>
        <taxon>Bacteria</taxon>
        <taxon>Bacillati</taxon>
        <taxon>Chloroflexota</taxon>
        <taxon>Ktedonobacteria</taxon>
        <taxon>Ktedonobacterales</taxon>
        <taxon>Dictyobacteraceae</taxon>
        <taxon>Dictyobacter</taxon>
    </lineage>
</organism>
<evidence type="ECO:0000259" key="1">
    <source>
        <dbReference type="Pfam" id="PF00903"/>
    </source>
</evidence>
<protein>
    <recommendedName>
        <fullName evidence="1">Glyoxalase/fosfomycin resistance/dioxygenase domain-containing protein</fullName>
    </recommendedName>
</protein>
<keyword evidence="3" id="KW-1185">Reference proteome</keyword>
<dbReference type="Proteomes" id="UP000287171">
    <property type="component" value="Unassembled WGS sequence"/>
</dbReference>
<dbReference type="InterPro" id="IPR004360">
    <property type="entry name" value="Glyas_Fos-R_dOase_dom"/>
</dbReference>
<evidence type="ECO:0000313" key="3">
    <source>
        <dbReference type="Proteomes" id="UP000287171"/>
    </source>
</evidence>
<evidence type="ECO:0000313" key="2">
    <source>
        <dbReference type="EMBL" id="GCE29432.1"/>
    </source>
</evidence>
<proteinExistence type="predicted"/>
<dbReference type="InterPro" id="IPR029068">
    <property type="entry name" value="Glyas_Bleomycin-R_OHBP_Dase"/>
</dbReference>
<dbReference type="RefSeq" id="WP_126629693.1">
    <property type="nucleotide sequence ID" value="NZ_BIFT01000002.1"/>
</dbReference>
<sequence>MNTPRDDGPLGQRIRGFQHFGMTVQNMNRAYEFYTEVLGGTEIMRDGDFQGEKIHNTLLLNDEIEAIEKRINPATIGVPDLRGGQQRLDVRFIQFDNMVLELLHYRESGEPEGSGAAWAPAHESRSPAYPRSLHLCFYLRDDIDFNKFIHDLEAESAQRGMTNVRVNRIVAMPTEEGRRNAPLATMSNKISEGRSNGWALIYARGPEGEALEFVQALDPVKQVFASALEKRRQMAGS</sequence>
<dbReference type="AlphaFoldDB" id="A0A402BDR7"/>
<feature type="domain" description="Glyoxalase/fosfomycin resistance/dioxygenase" evidence="1">
    <location>
        <begin position="17"/>
        <end position="105"/>
    </location>
</feature>
<reference evidence="3" key="1">
    <citation type="submission" date="2018-12" db="EMBL/GenBank/DDBJ databases">
        <title>Tengunoibacter tsumagoiensis gen. nov., sp. nov., Dictyobacter kobayashii sp. nov., D. alpinus sp. nov., and D. joshuensis sp. nov. and description of Dictyobacteraceae fam. nov. within the order Ktedonobacterales isolated from Tengu-no-mugimeshi.</title>
        <authorList>
            <person name="Wang C.M."/>
            <person name="Zheng Y."/>
            <person name="Sakai Y."/>
            <person name="Toyoda A."/>
            <person name="Minakuchi Y."/>
            <person name="Abe K."/>
            <person name="Yokota A."/>
            <person name="Yabe S."/>
        </authorList>
    </citation>
    <scope>NUCLEOTIDE SEQUENCE [LARGE SCALE GENOMIC DNA]</scope>
    <source>
        <strain evidence="3">Uno16</strain>
    </source>
</reference>
<dbReference type="OrthoDB" id="570208at2"/>
<dbReference type="EMBL" id="BIFT01000002">
    <property type="protein sequence ID" value="GCE29432.1"/>
    <property type="molecule type" value="Genomic_DNA"/>
</dbReference>